<feature type="region of interest" description="Disordered" evidence="1">
    <location>
        <begin position="677"/>
        <end position="727"/>
    </location>
</feature>
<feature type="compositionally biased region" description="Basic and acidic residues" evidence="1">
    <location>
        <begin position="935"/>
        <end position="944"/>
    </location>
</feature>
<feature type="region of interest" description="Disordered" evidence="1">
    <location>
        <begin position="346"/>
        <end position="461"/>
    </location>
</feature>
<dbReference type="VEuPathDB" id="ToxoDB:TGP89_226350"/>
<feature type="region of interest" description="Disordered" evidence="1">
    <location>
        <begin position="910"/>
        <end position="989"/>
    </location>
</feature>
<gene>
    <name evidence="2" type="ORF">TGP89_226350</name>
</gene>
<name>A0A086KE36_TOXGO</name>
<feature type="region of interest" description="Disordered" evidence="1">
    <location>
        <begin position="832"/>
        <end position="874"/>
    </location>
</feature>
<sequence length="1633" mass="168195">MGRTPDSEPLADALQSACLSADLRSAPDGFASSSGPRSSSPGRQYCAPQSLSFVPRVSSSQASAVPAFCPVNHSFPPSLLTVPSWAPEPGPRACSASTPRIHFQDKESDVSRPRFFLSAVAHASSPQPCEEDDGVQFFLACDDYSAPSLPPLRQGPAAAAPESRAACLSSQPSFSVPFHSSSASTESGPSAGPGPTGNSAHAPPAVLGTFAHPPASGGSDPTQVSVRCTGGGPSRFPAGGETHRNDGQVFPPGQSQSEAGAVSSFPFEASGAHTVSADPPGFASLPSQLRRPPQTQGPPFSSPGPTFVLAAGPEGKQWKGLEGLPFRPEDGKHIAFSLHAETKQVGSCPALGPGPSVRSDAPQLDQSAPQVAPPQALTSAAGGLLSASRPEPSQPASFEKALADDAGLRPPFSAVPSNSIPSPSTSLPSPAASLSSVQDLPHQSSPEGASVLSRASSGVSGPLGPAAGAIASRTTSSAAVLPPAAAGVAEPAPGVCSAGAPKPAAAPLKGLVSAPRPSAPAGRAHVLKSVGGMHGGKRGPFGTPGLGGLQSGAAVGAARAGSSGAHAERAGVSGENAIFRKAHRTPAEAIVAHAVSAAAAVERQGLGWPALGLFSPGAARGVEKAERDDEDRKACVAAFETELPPMEWLPSISHLLHVFDYISPPILQKCLGEEEASLAGKPHGEDSVTAAKPATSRPDEAAPLPPAGVLSQSKSKGTPEKPEGPAVPAVVSACGSLPPAFPPPVSALLGPPPPPTGGLGRGPFPPASTLAPSALLAGAVDPGSLFSKSRPRGLASKRPHIHTLLHPRGWRHRGLERDDAVRGRGLLPAKAFPATSACANEPDPPASHGRGNPQTGENPRGTHPGEAPFQRSIVPPDRRLTVVSLDLKRACGAALFDLLRQILERDADIEPVEKGEQAEKTQQGAGAPTTPDTEAAQKSERGEKGSQSNFAGPEGEAENGEGRPAGEAGDASTRLGPGRPERPAAAGLAGDARANACAGKGRAFLPPPEEMLWNLADWHEAVDALCVAWLADASLPPVLSLPQIPAFSPSPSFLSSLPNSLSPYLLRQPVSCLSNRRRRADTSLSGTRAGDCARAESGPVSEAGSPRPEEEGSQTEGTVGAVTGAQAQRETGGEKEAEMKKENECERKGGNEDERKEDGVDELGDFHWVLSLADLLAADVRRQLATAAEREIDFACLVQMADTLQREEVEQKQLVGLPLEPVARNADAGDDRAPSRKYLGSEGSAGRGGSTPSACGTGPTETRLFHPSSLSAGASASPSLCLSSVSSPASGASGSSYSPSNDDPAAAGAAAALAAPQLSPSSQLGTHAKGPFLGASSGRSLASFAAPSASLAALLSAFACILEVDVQDAESQTRIDDRFHWDLRHGDSAVLAYCQQLGVDFALPPRLVALYRVAFHRGVERRKRDLVSEYKPELKRFHCARGLAPPLGTVAKTRAPMREQRFGGGQLFYRPNRTLFDEGGRAGLSGSLLLPWSSSIVSFRRTQPSIRRPLFLYPPASSACTLFSLLPHTALERLPSPFLAGAPPSLSSDSPFLGRGPRAEDGAAGSGDSKRVSLSQEADKEQRRSLLFDRDGERLSDSSAHAHDVADFGPLVFRGPAAASWPGRRAGHKRRRR</sequence>
<protein>
    <submittedName>
        <fullName evidence="2">Uncharacterized protein</fullName>
    </submittedName>
</protein>
<feature type="region of interest" description="Disordered" evidence="1">
    <location>
        <begin position="177"/>
        <end position="312"/>
    </location>
</feature>
<feature type="region of interest" description="Disordered" evidence="1">
    <location>
        <begin position="1291"/>
        <end position="1312"/>
    </location>
</feature>
<feature type="region of interest" description="Disordered" evidence="1">
    <location>
        <begin position="1223"/>
        <end position="1270"/>
    </location>
</feature>
<proteinExistence type="predicted"/>
<dbReference type="OrthoDB" id="333944at2759"/>
<comment type="caution">
    <text evidence="2">The sequence shown here is derived from an EMBL/GenBank/DDBJ whole genome shotgun (WGS) entry which is preliminary data.</text>
</comment>
<evidence type="ECO:0000256" key="1">
    <source>
        <dbReference type="SAM" id="MobiDB-lite"/>
    </source>
</evidence>
<feature type="region of interest" description="Disordered" evidence="1">
    <location>
        <begin position="1545"/>
        <end position="1601"/>
    </location>
</feature>
<feature type="compositionally biased region" description="Polar residues" evidence="1">
    <location>
        <begin position="437"/>
        <end position="459"/>
    </location>
</feature>
<reference evidence="2 3" key="1">
    <citation type="submission" date="2014-03" db="EMBL/GenBank/DDBJ databases">
        <authorList>
            <person name="Sibley D."/>
            <person name="Venepally P."/>
            <person name="Karamycheva S."/>
            <person name="Hadjithomas M."/>
            <person name="Khan A."/>
            <person name="Brunk B."/>
            <person name="Roos D."/>
            <person name="Caler E."/>
            <person name="Lorenzi H."/>
        </authorList>
    </citation>
    <scope>NUCLEOTIDE SEQUENCE [LARGE SCALE GENOMIC DNA]</scope>
    <source>
        <strain evidence="3">p89</strain>
    </source>
</reference>
<feature type="region of interest" description="Disordered" evidence="1">
    <location>
        <begin position="25"/>
        <end position="44"/>
    </location>
</feature>
<organism evidence="2 3">
    <name type="scientific">Toxoplasma gondii p89</name>
    <dbReference type="NCBI Taxonomy" id="943119"/>
    <lineage>
        <taxon>Eukaryota</taxon>
        <taxon>Sar</taxon>
        <taxon>Alveolata</taxon>
        <taxon>Apicomplexa</taxon>
        <taxon>Conoidasida</taxon>
        <taxon>Coccidia</taxon>
        <taxon>Eucoccidiorida</taxon>
        <taxon>Eimeriorina</taxon>
        <taxon>Sarcocystidae</taxon>
        <taxon>Toxoplasma</taxon>
    </lineage>
</organism>
<evidence type="ECO:0000313" key="2">
    <source>
        <dbReference type="EMBL" id="KFG42654.1"/>
    </source>
</evidence>
<evidence type="ECO:0000313" key="3">
    <source>
        <dbReference type="Proteomes" id="UP000028828"/>
    </source>
</evidence>
<feature type="compositionally biased region" description="Low complexity" evidence="1">
    <location>
        <begin position="376"/>
        <end position="388"/>
    </location>
</feature>
<feature type="compositionally biased region" description="Basic and acidic residues" evidence="1">
    <location>
        <begin position="910"/>
        <end position="919"/>
    </location>
</feature>
<feature type="region of interest" description="Disordered" evidence="1">
    <location>
        <begin position="1613"/>
        <end position="1633"/>
    </location>
</feature>
<feature type="region of interest" description="Disordered" evidence="1">
    <location>
        <begin position="1076"/>
        <end position="1158"/>
    </location>
</feature>
<feature type="compositionally biased region" description="Basic and acidic residues" evidence="1">
    <location>
        <begin position="1131"/>
        <end position="1158"/>
    </location>
</feature>
<feature type="compositionally biased region" description="Low complexity" evidence="1">
    <location>
        <begin position="177"/>
        <end position="190"/>
    </location>
</feature>
<feature type="compositionally biased region" description="Low complexity" evidence="1">
    <location>
        <begin position="32"/>
        <end position="43"/>
    </location>
</feature>
<dbReference type="Proteomes" id="UP000028828">
    <property type="component" value="Unassembled WGS sequence"/>
</dbReference>
<feature type="compositionally biased region" description="Basic and acidic residues" evidence="1">
    <location>
        <begin position="1577"/>
        <end position="1601"/>
    </location>
</feature>
<accession>A0A086KE36</accession>
<feature type="compositionally biased region" description="Low complexity" evidence="1">
    <location>
        <begin position="416"/>
        <end position="436"/>
    </location>
</feature>
<dbReference type="EMBL" id="AEYI02000999">
    <property type="protein sequence ID" value="KFG42654.1"/>
    <property type="molecule type" value="Genomic_DNA"/>
</dbReference>